<dbReference type="InterPro" id="IPR011990">
    <property type="entry name" value="TPR-like_helical_dom_sf"/>
</dbReference>
<name>A0A8H5XKK5_9HYPO</name>
<evidence type="ECO:0000313" key="2">
    <source>
        <dbReference type="EMBL" id="KAF5695284.1"/>
    </source>
</evidence>
<proteinExistence type="predicted"/>
<evidence type="ECO:0000313" key="3">
    <source>
        <dbReference type="Proteomes" id="UP000562682"/>
    </source>
</evidence>
<keyword evidence="3" id="KW-1185">Reference proteome</keyword>
<dbReference type="AlphaFoldDB" id="A0A8H5XKK5"/>
<dbReference type="InterPro" id="IPR024983">
    <property type="entry name" value="CHAT_dom"/>
</dbReference>
<dbReference type="Pfam" id="PF13374">
    <property type="entry name" value="TPR_10"/>
    <property type="match status" value="1"/>
</dbReference>
<organism evidence="2 3">
    <name type="scientific">Fusarium denticulatum</name>
    <dbReference type="NCBI Taxonomy" id="48507"/>
    <lineage>
        <taxon>Eukaryota</taxon>
        <taxon>Fungi</taxon>
        <taxon>Dikarya</taxon>
        <taxon>Ascomycota</taxon>
        <taxon>Pezizomycotina</taxon>
        <taxon>Sordariomycetes</taxon>
        <taxon>Hypocreomycetidae</taxon>
        <taxon>Hypocreales</taxon>
        <taxon>Nectriaceae</taxon>
        <taxon>Fusarium</taxon>
        <taxon>Fusarium fujikuroi species complex</taxon>
    </lineage>
</organism>
<dbReference type="SUPFAM" id="SSF48452">
    <property type="entry name" value="TPR-like"/>
    <property type="match status" value="2"/>
</dbReference>
<sequence>MECLKPNPESVASLRALNEAELRAFVGKGNSSDSDSEEDLKIHIYAHYLLFQMSSSDNVLEQAITWTKRGIVASPPDKQALNEWLDILATLLVILHHSQQLAGRVTEARPSRDAMLNDIDLRMRLLKNQAARSMARFEQNHLMEDLNLAIAIVEHLIPMIDPSKSSRLQNNLGVMLHKRHQRTEATEDLSRAIHEMETAINLAPEDSPDLGDRLNNLGLWLSSRFERTEKVGDLDSAVEAAKKAVNLTPESHPHYAEYLNNLANSHGKRFQRKGSVDDINCAIEASSGAVKSTSQNHPGFLNNLGVWLYERSETSGELMDLDHSIEAARRAVDIASLSHPDRSAFLNTLATSLSRKFEKTDSVKDLDEALGIFTQALEATPLNTLDCASTLNNLGICHGMRFERTGLIADLDHATEKTYESVASTPHGHPQLPNRLNSLGNQLRARFQRTGAMQDLEHAIDAAEKAIKIAKKTHPHYPTYLTGLANKISLCFERTGEVHHLDRAIDLIDEAIQGPPLSPGSLAAFYNNLGSSLRTRYEKAGRESDIARAIEACNTAVDLTAQDRPDVYSYLNNLGNAFGSRFKQTDSLDDLNRCVENITKAVEAIPRDHPDRSVMINNLGNWLDKRFEVTKSVGDRDSQIYWFLEAWNSKSAAPSQRIRAAGSIAYVYIQREEWEKASELLSEAVLLLPKVSLRFLSPTDKQSLLSSLSGLTSMAAAATLSANKGPYEALRLLELGRGLISGFVMDIRTDTSELASEYPKLAKKFDRLRDEMDQIQSGIDVSTREDDLSTWQRKQERLRKADGEFDKLLEEVRGKVGFETFLLPSTEAELMEAATPDPIIVVNVSFYRCDAFIIESTGTRTIELPDLSQSELRAWASYPSARSVLGSRLQWLWDALCRPCLGALGLISPVLDDNWPHIWWIPTDALSCIPIHAAGCYKPGCTETVLDRTMSSYALTIKSLLHGRKRELDSASESQRKEALLVAMRNTPGSGRLPFAEDEVNMVKRGCPKLGLKPGTPILLKEEVLKSLETCRLFHFAGHGRLNQSEPSKSCLCLKDWVTNPLTVQDIRGKNLEGTQPFLAYLSACRTGTNMESRLSDEGIHLVGAFHLTGFRHVIGTLWEVSDKHCVDVAEAFYETLCDEGMSDLSVCRGLHRALRKLRDKGRVKGKDVRDITAVSEEEDQPDLGNTDLMPYVHFGC</sequence>
<evidence type="ECO:0000259" key="1">
    <source>
        <dbReference type="Pfam" id="PF12770"/>
    </source>
</evidence>
<accession>A0A8H5XKK5</accession>
<dbReference type="EMBL" id="JAAOAK010000012">
    <property type="protein sequence ID" value="KAF5695284.1"/>
    <property type="molecule type" value="Genomic_DNA"/>
</dbReference>
<dbReference type="SMART" id="SM00028">
    <property type="entry name" value="TPR"/>
    <property type="match status" value="6"/>
</dbReference>
<comment type="caution">
    <text evidence="2">The sequence shown here is derived from an EMBL/GenBank/DDBJ whole genome shotgun (WGS) entry which is preliminary data.</text>
</comment>
<dbReference type="Pfam" id="PF12770">
    <property type="entry name" value="CHAT"/>
    <property type="match status" value="1"/>
</dbReference>
<gene>
    <name evidence="2" type="ORF">FDENT_588</name>
</gene>
<dbReference type="PANTHER" id="PTHR19959:SF119">
    <property type="entry name" value="FUNGAL LIPASE-LIKE DOMAIN-CONTAINING PROTEIN"/>
    <property type="match status" value="1"/>
</dbReference>
<feature type="domain" description="CHAT" evidence="1">
    <location>
        <begin position="889"/>
        <end position="1163"/>
    </location>
</feature>
<dbReference type="Proteomes" id="UP000562682">
    <property type="component" value="Unassembled WGS sequence"/>
</dbReference>
<dbReference type="InterPro" id="IPR019734">
    <property type="entry name" value="TPR_rpt"/>
</dbReference>
<dbReference type="PANTHER" id="PTHR19959">
    <property type="entry name" value="KINESIN LIGHT CHAIN"/>
    <property type="match status" value="1"/>
</dbReference>
<reference evidence="2 3" key="1">
    <citation type="submission" date="2020-05" db="EMBL/GenBank/DDBJ databases">
        <title>Identification and distribution of gene clusters putatively required for synthesis of sphingolipid metabolism inhibitors in phylogenetically diverse species of the filamentous fungus Fusarium.</title>
        <authorList>
            <person name="Kim H.-S."/>
            <person name="Busman M."/>
            <person name="Brown D.W."/>
            <person name="Divon H."/>
            <person name="Uhlig S."/>
            <person name="Proctor R.H."/>
        </authorList>
    </citation>
    <scope>NUCLEOTIDE SEQUENCE [LARGE SCALE GENOMIC DNA]</scope>
    <source>
        <strain evidence="2 3">NRRL 25311</strain>
    </source>
</reference>
<protein>
    <submittedName>
        <fullName evidence="2">30S ribosomal S17P protein</fullName>
    </submittedName>
</protein>
<dbReference type="Gene3D" id="1.25.40.10">
    <property type="entry name" value="Tetratricopeptide repeat domain"/>
    <property type="match status" value="3"/>
</dbReference>